<keyword evidence="4" id="KW-1185">Reference proteome</keyword>
<organism evidence="3 4">
    <name type="scientific">Maudiozyma saulgeensis</name>
    <dbReference type="NCBI Taxonomy" id="1789683"/>
    <lineage>
        <taxon>Eukaryota</taxon>
        <taxon>Fungi</taxon>
        <taxon>Dikarya</taxon>
        <taxon>Ascomycota</taxon>
        <taxon>Saccharomycotina</taxon>
        <taxon>Saccharomycetes</taxon>
        <taxon>Saccharomycetales</taxon>
        <taxon>Saccharomycetaceae</taxon>
        <taxon>Maudiozyma</taxon>
    </lineage>
</organism>
<evidence type="ECO:0000256" key="1">
    <source>
        <dbReference type="SAM" id="Coils"/>
    </source>
</evidence>
<feature type="coiled-coil region" evidence="1">
    <location>
        <begin position="86"/>
        <end position="157"/>
    </location>
</feature>
<dbReference type="AlphaFoldDB" id="A0A1X7R7N6"/>
<dbReference type="PROSITE" id="PS00036">
    <property type="entry name" value="BZIP_BASIC"/>
    <property type="match status" value="1"/>
</dbReference>
<protein>
    <submittedName>
        <fullName evidence="3">Similar to Saccharomyces cerevisiae YIR017C MET28 Basic leucine zipper (BZIP) transcriptional activator in the Cbf1p-Met4p-Met28p complex</fullName>
    </submittedName>
</protein>
<keyword evidence="1" id="KW-0175">Coiled coil</keyword>
<dbReference type="Gene3D" id="1.20.5.170">
    <property type="match status" value="1"/>
</dbReference>
<feature type="domain" description="BZIP" evidence="2">
    <location>
        <begin position="97"/>
        <end position="111"/>
    </location>
</feature>
<proteinExistence type="predicted"/>
<evidence type="ECO:0000259" key="2">
    <source>
        <dbReference type="PROSITE" id="PS00036"/>
    </source>
</evidence>
<dbReference type="OrthoDB" id="1939598at2759"/>
<dbReference type="Proteomes" id="UP000196158">
    <property type="component" value="Unassembled WGS sequence"/>
</dbReference>
<accession>A0A1X7R7N6</accession>
<evidence type="ECO:0000313" key="3">
    <source>
        <dbReference type="EMBL" id="SMN21460.1"/>
    </source>
</evidence>
<dbReference type="InterPro" id="IPR004827">
    <property type="entry name" value="bZIP"/>
</dbReference>
<reference evidence="3 4" key="1">
    <citation type="submission" date="2017-04" db="EMBL/GenBank/DDBJ databases">
        <authorList>
            <person name="Afonso C.L."/>
            <person name="Miller P.J."/>
            <person name="Scott M.A."/>
            <person name="Spackman E."/>
            <person name="Goraichik I."/>
            <person name="Dimitrov K.M."/>
            <person name="Suarez D.L."/>
            <person name="Swayne D.E."/>
        </authorList>
    </citation>
    <scope>NUCLEOTIDE SEQUENCE [LARGE SCALE GENOMIC DNA]</scope>
</reference>
<dbReference type="STRING" id="1789683.A0A1X7R7N6"/>
<name>A0A1X7R7N6_9SACH</name>
<dbReference type="Pfam" id="PF07716">
    <property type="entry name" value="bZIP_2"/>
    <property type="match status" value="1"/>
</dbReference>
<gene>
    <name evidence="3" type="ORF">KASA_0K01166G</name>
</gene>
<dbReference type="GO" id="GO:0003700">
    <property type="term" value="F:DNA-binding transcription factor activity"/>
    <property type="evidence" value="ECO:0007669"/>
    <property type="project" value="InterPro"/>
</dbReference>
<sequence>MSSEVSTVLQNLISNDSKLGSRLLSLLLVNSGNGKEIIKAINKGDDESLNKLDLSILKNLNNSNFLKNVSNNNSKLIEPTIRNNEIDNEEEELQILKRKRNTEASARFRKRRRQRELEKLDKLKSLQLQINQFNDKINLLIDENNFYKLKLKKINERKSNELLNQIKRRNMQK</sequence>
<dbReference type="EMBL" id="FXLY01000008">
    <property type="protein sequence ID" value="SMN21460.1"/>
    <property type="molecule type" value="Genomic_DNA"/>
</dbReference>
<evidence type="ECO:0000313" key="4">
    <source>
        <dbReference type="Proteomes" id="UP000196158"/>
    </source>
</evidence>